<dbReference type="InterPro" id="IPR028978">
    <property type="entry name" value="Chorismate_lyase_/UTRA_dom_sf"/>
</dbReference>
<protein>
    <submittedName>
        <fullName evidence="5">HTH-type transcriptional repressor YvoA</fullName>
    </submittedName>
</protein>
<evidence type="ECO:0000313" key="5">
    <source>
        <dbReference type="EMBL" id="RIH90620.1"/>
    </source>
</evidence>
<keyword evidence="6" id="KW-1185">Reference proteome</keyword>
<evidence type="ECO:0000259" key="4">
    <source>
        <dbReference type="PROSITE" id="PS50949"/>
    </source>
</evidence>
<dbReference type="SUPFAM" id="SSF46785">
    <property type="entry name" value="Winged helix' DNA-binding domain"/>
    <property type="match status" value="1"/>
</dbReference>
<dbReference type="SMART" id="SM00866">
    <property type="entry name" value="UTRA"/>
    <property type="match status" value="1"/>
</dbReference>
<dbReference type="InterPro" id="IPR000524">
    <property type="entry name" value="Tscrpt_reg_HTH_GntR"/>
</dbReference>
<dbReference type="GO" id="GO:0003677">
    <property type="term" value="F:DNA binding"/>
    <property type="evidence" value="ECO:0007669"/>
    <property type="project" value="UniProtKB-KW"/>
</dbReference>
<evidence type="ECO:0000256" key="1">
    <source>
        <dbReference type="ARBA" id="ARBA00023015"/>
    </source>
</evidence>
<gene>
    <name evidence="5" type="primary">yvoA_1</name>
    <name evidence="5" type="ORF">Mterra_00321</name>
</gene>
<dbReference type="OrthoDB" id="146373at2"/>
<comment type="caution">
    <text evidence="5">The sequence shown here is derived from an EMBL/GenBank/DDBJ whole genome shotgun (WGS) entry which is preliminary data.</text>
</comment>
<sequence>MNLPEALLHLNPQAPIPLYLQLKEAMLQVLHSGVWPEGKPLPSERELSEGLSISRATVRQAIHELELEGWLERKQGRGTFPRPAKVEQPLARVTGFSENMRLAGIEPSTRLLSARLEPAPAHLLKAMRLRPGAVVAVITRLRLADGEPLMLERAHLNYALTPGLLGHDLSGSLYDLLTHTYRLRFARGEESIQAVKAEPWLAKALGIPRGAVVLFTRRTVTTDTGAVLEHTERYGRADRCSFRVNLEGDNTQITLRDSS</sequence>
<dbReference type="Proteomes" id="UP000265715">
    <property type="component" value="Unassembled WGS sequence"/>
</dbReference>
<dbReference type="CDD" id="cd07377">
    <property type="entry name" value="WHTH_GntR"/>
    <property type="match status" value="1"/>
</dbReference>
<proteinExistence type="predicted"/>
<accession>A0A399F3J9</accession>
<name>A0A399F3J9_9DEIN</name>
<dbReference type="Gene3D" id="3.40.1410.10">
    <property type="entry name" value="Chorismate lyase-like"/>
    <property type="match status" value="1"/>
</dbReference>
<keyword evidence="1" id="KW-0805">Transcription regulation</keyword>
<evidence type="ECO:0000256" key="2">
    <source>
        <dbReference type="ARBA" id="ARBA00023125"/>
    </source>
</evidence>
<keyword evidence="3" id="KW-0804">Transcription</keyword>
<dbReference type="InterPro" id="IPR050679">
    <property type="entry name" value="Bact_HTH_transcr_reg"/>
</dbReference>
<reference evidence="5 6" key="1">
    <citation type="submission" date="2018-08" db="EMBL/GenBank/DDBJ databases">
        <title>Meiothermus terrae DSM 26712 genome sequencing project.</title>
        <authorList>
            <person name="Da Costa M.S."/>
            <person name="Albuquerque L."/>
            <person name="Raposo P."/>
            <person name="Froufe H.J.C."/>
            <person name="Barroso C.S."/>
            <person name="Egas C."/>
        </authorList>
    </citation>
    <scope>NUCLEOTIDE SEQUENCE [LARGE SCALE GENOMIC DNA]</scope>
    <source>
        <strain evidence="5 6">DSM 26712</strain>
    </source>
</reference>
<dbReference type="PANTHER" id="PTHR44846:SF1">
    <property type="entry name" value="MANNOSYL-D-GLYCERATE TRANSPORT_METABOLISM SYSTEM REPRESSOR MNGR-RELATED"/>
    <property type="match status" value="1"/>
</dbReference>
<dbReference type="Gene3D" id="1.10.10.10">
    <property type="entry name" value="Winged helix-like DNA-binding domain superfamily/Winged helix DNA-binding domain"/>
    <property type="match status" value="1"/>
</dbReference>
<dbReference type="SUPFAM" id="SSF64288">
    <property type="entry name" value="Chorismate lyase-like"/>
    <property type="match status" value="1"/>
</dbReference>
<dbReference type="InterPro" id="IPR011663">
    <property type="entry name" value="UTRA"/>
</dbReference>
<dbReference type="PRINTS" id="PR00035">
    <property type="entry name" value="HTHGNTR"/>
</dbReference>
<evidence type="ECO:0000256" key="3">
    <source>
        <dbReference type="ARBA" id="ARBA00023163"/>
    </source>
</evidence>
<organism evidence="5 6">
    <name type="scientific">Calidithermus terrae</name>
    <dbReference type="NCBI Taxonomy" id="1408545"/>
    <lineage>
        <taxon>Bacteria</taxon>
        <taxon>Thermotogati</taxon>
        <taxon>Deinococcota</taxon>
        <taxon>Deinococci</taxon>
        <taxon>Thermales</taxon>
        <taxon>Thermaceae</taxon>
        <taxon>Calidithermus</taxon>
    </lineage>
</organism>
<keyword evidence="2" id="KW-0238">DNA-binding</keyword>
<dbReference type="PANTHER" id="PTHR44846">
    <property type="entry name" value="MANNOSYL-D-GLYCERATE TRANSPORT/METABOLISM SYSTEM REPRESSOR MNGR-RELATED"/>
    <property type="match status" value="1"/>
</dbReference>
<dbReference type="PROSITE" id="PS50949">
    <property type="entry name" value="HTH_GNTR"/>
    <property type="match status" value="1"/>
</dbReference>
<dbReference type="RefSeq" id="WP_119313571.1">
    <property type="nucleotide sequence ID" value="NZ_QXDL01000006.1"/>
</dbReference>
<feature type="domain" description="HTH gntR-type" evidence="4">
    <location>
        <begin position="16"/>
        <end position="84"/>
    </location>
</feature>
<dbReference type="EMBL" id="QXDL01000006">
    <property type="protein sequence ID" value="RIH90620.1"/>
    <property type="molecule type" value="Genomic_DNA"/>
</dbReference>
<dbReference type="Pfam" id="PF07702">
    <property type="entry name" value="UTRA"/>
    <property type="match status" value="1"/>
</dbReference>
<dbReference type="SMART" id="SM00345">
    <property type="entry name" value="HTH_GNTR"/>
    <property type="match status" value="1"/>
</dbReference>
<dbReference type="InterPro" id="IPR036388">
    <property type="entry name" value="WH-like_DNA-bd_sf"/>
</dbReference>
<dbReference type="Pfam" id="PF00392">
    <property type="entry name" value="GntR"/>
    <property type="match status" value="1"/>
</dbReference>
<evidence type="ECO:0000313" key="6">
    <source>
        <dbReference type="Proteomes" id="UP000265715"/>
    </source>
</evidence>
<dbReference type="InterPro" id="IPR036390">
    <property type="entry name" value="WH_DNA-bd_sf"/>
</dbReference>
<dbReference type="AlphaFoldDB" id="A0A399F3J9"/>
<dbReference type="GO" id="GO:0003700">
    <property type="term" value="F:DNA-binding transcription factor activity"/>
    <property type="evidence" value="ECO:0007669"/>
    <property type="project" value="InterPro"/>
</dbReference>
<dbReference type="GO" id="GO:0045892">
    <property type="term" value="P:negative regulation of DNA-templated transcription"/>
    <property type="evidence" value="ECO:0007669"/>
    <property type="project" value="TreeGrafter"/>
</dbReference>